<dbReference type="GO" id="GO:0097149">
    <property type="term" value="C:centralspindlin complex"/>
    <property type="evidence" value="ECO:0007669"/>
    <property type="project" value="TreeGrafter"/>
</dbReference>
<dbReference type="EMBL" id="CADEBD010000755">
    <property type="protein sequence ID" value="CAB3260060.1"/>
    <property type="molecule type" value="Genomic_DNA"/>
</dbReference>
<dbReference type="GO" id="GO:0005634">
    <property type="term" value="C:nucleus"/>
    <property type="evidence" value="ECO:0007669"/>
    <property type="project" value="TreeGrafter"/>
</dbReference>
<evidence type="ECO:0000313" key="7">
    <source>
        <dbReference type="Proteomes" id="UP000494256"/>
    </source>
</evidence>
<protein>
    <recommendedName>
        <fullName evidence="8">Rho-GAP domain-containing protein</fullName>
    </recommendedName>
</protein>
<reference evidence="6 7" key="1">
    <citation type="submission" date="2020-04" db="EMBL/GenBank/DDBJ databases">
        <authorList>
            <person name="Wallbank WR R."/>
            <person name="Pardo Diaz C."/>
            <person name="Kozak K."/>
            <person name="Martin S."/>
            <person name="Jiggins C."/>
            <person name="Moest M."/>
            <person name="Warren A I."/>
            <person name="Byers J.R.P. K."/>
            <person name="Montejo-Kovacevich G."/>
            <person name="Yen C E."/>
        </authorList>
    </citation>
    <scope>NUCLEOTIDE SEQUENCE [LARGE SCALE GENOMIC DNA]</scope>
</reference>
<evidence type="ECO:0000256" key="2">
    <source>
        <dbReference type="ARBA" id="ARBA00022833"/>
    </source>
</evidence>
<evidence type="ECO:0008006" key="8">
    <source>
        <dbReference type="Google" id="ProtNLM"/>
    </source>
</evidence>
<sequence length="495" mass="54027">MRVVPCAGPPIFRAAAAASSPRARRQETQRAAGAPRVPRAAAPAVRAARARRQETQRAAGTTYCPTIDIKFCEAGREVRVVPCAGAPPSAARCWPLPCVPPGPAARRLTRRRRTPSAARCWPAAVRAARARRRRLNAPQVQPTVYYRHKVREELGVKCEWCRAQAHPECRALLPLPCVPPGPAARRLNAPQVQPTVYYRHKVREAGVKCEWCRAQAHPQCRALLPLPCVPPGPAARRLNAPQVQPTVYYRHKVREAGREVRVGAVRRRTRVPRAAGRCRACRPGPPPGDSTRRRYNLLSTIDIKFAKLGVKCEWCRAQAHPVPRAAAAAVRAARARRQETQRAAGRLHIGLRAVDPPDGSGATGPLYKRGGEEGLMEKGIYRISATDKDVKRLKERFLRGCGSPSLGGEDVHVLCGCIKDFLRGLREPLVTSALWADFLEAARLAQPDATAALVQGPSASCRSPTATRSPSSCCTCRSEHPDPPPLPAALLPLLH</sequence>
<keyword evidence="1" id="KW-0479">Metal-binding</keyword>
<dbReference type="GO" id="GO:0007266">
    <property type="term" value="P:Rho protein signal transduction"/>
    <property type="evidence" value="ECO:0007669"/>
    <property type="project" value="TreeGrafter"/>
</dbReference>
<dbReference type="GO" id="GO:0000281">
    <property type="term" value="P:mitotic cytokinesis"/>
    <property type="evidence" value="ECO:0007669"/>
    <property type="project" value="TreeGrafter"/>
</dbReference>
<evidence type="ECO:0000259" key="5">
    <source>
        <dbReference type="PROSITE" id="PS50238"/>
    </source>
</evidence>
<dbReference type="SUPFAM" id="SSF57889">
    <property type="entry name" value="Cysteine-rich domain"/>
    <property type="match status" value="1"/>
</dbReference>
<dbReference type="GO" id="GO:0051233">
    <property type="term" value="C:spindle midzone"/>
    <property type="evidence" value="ECO:0007669"/>
    <property type="project" value="TreeGrafter"/>
</dbReference>
<evidence type="ECO:0000313" key="6">
    <source>
        <dbReference type="EMBL" id="CAB3260060.1"/>
    </source>
</evidence>
<dbReference type="InterPro" id="IPR000198">
    <property type="entry name" value="RhoGAP_dom"/>
</dbReference>
<gene>
    <name evidence="6" type="ORF">APLA_LOCUS16912</name>
</gene>
<dbReference type="AlphaFoldDB" id="A0A8S1BMW1"/>
<dbReference type="SUPFAM" id="SSF48350">
    <property type="entry name" value="GTPase activation domain, GAP"/>
    <property type="match status" value="1"/>
</dbReference>
<accession>A0A8S1BMW1</accession>
<evidence type="ECO:0000256" key="1">
    <source>
        <dbReference type="ARBA" id="ARBA00022723"/>
    </source>
</evidence>
<dbReference type="PROSITE" id="PS50238">
    <property type="entry name" value="RHOGAP"/>
    <property type="match status" value="1"/>
</dbReference>
<dbReference type="GO" id="GO:0030496">
    <property type="term" value="C:midbody"/>
    <property type="evidence" value="ECO:0007669"/>
    <property type="project" value="TreeGrafter"/>
</dbReference>
<feature type="region of interest" description="Disordered" evidence="3">
    <location>
        <begin position="15"/>
        <end position="46"/>
    </location>
</feature>
<dbReference type="InterPro" id="IPR002219">
    <property type="entry name" value="PKC_DAG/PE"/>
</dbReference>
<evidence type="ECO:0000259" key="4">
    <source>
        <dbReference type="PROSITE" id="PS50081"/>
    </source>
</evidence>
<dbReference type="GO" id="GO:0032154">
    <property type="term" value="C:cleavage furrow"/>
    <property type="evidence" value="ECO:0007669"/>
    <property type="project" value="TreeGrafter"/>
</dbReference>
<dbReference type="PANTHER" id="PTHR46199">
    <property type="entry name" value="RAC GTPASE-ACTIVATING PROTEIN 1"/>
    <property type="match status" value="1"/>
</dbReference>
<comment type="caution">
    <text evidence="6">The sequence shown here is derived from an EMBL/GenBank/DDBJ whole genome shotgun (WGS) entry which is preliminary data.</text>
</comment>
<dbReference type="Proteomes" id="UP000494256">
    <property type="component" value="Unassembled WGS sequence"/>
</dbReference>
<dbReference type="InterPro" id="IPR008936">
    <property type="entry name" value="Rho_GTPase_activation_prot"/>
</dbReference>
<dbReference type="GO" id="GO:0051256">
    <property type="term" value="P:mitotic spindle midzone assembly"/>
    <property type="evidence" value="ECO:0007669"/>
    <property type="project" value="TreeGrafter"/>
</dbReference>
<dbReference type="GO" id="GO:0046872">
    <property type="term" value="F:metal ion binding"/>
    <property type="evidence" value="ECO:0007669"/>
    <property type="project" value="UniProtKB-KW"/>
</dbReference>
<dbReference type="PROSITE" id="PS50081">
    <property type="entry name" value="ZF_DAG_PE_2"/>
    <property type="match status" value="1"/>
</dbReference>
<evidence type="ECO:0000256" key="3">
    <source>
        <dbReference type="SAM" id="MobiDB-lite"/>
    </source>
</evidence>
<dbReference type="Pfam" id="PF00620">
    <property type="entry name" value="RhoGAP"/>
    <property type="match status" value="1"/>
</dbReference>
<feature type="domain" description="Phorbol-ester/DAG-type" evidence="4">
    <location>
        <begin position="147"/>
        <end position="228"/>
    </location>
</feature>
<feature type="domain" description="Rho-GAP" evidence="5">
    <location>
        <begin position="349"/>
        <end position="495"/>
    </location>
</feature>
<keyword evidence="2" id="KW-0862">Zinc</keyword>
<name>A0A8S1BMW1_ARCPL</name>
<dbReference type="PANTHER" id="PTHR46199:SF3">
    <property type="entry name" value="RAC GTPASE-ACTIVATING PROTEIN 1"/>
    <property type="match status" value="1"/>
</dbReference>
<proteinExistence type="predicted"/>
<dbReference type="GO" id="GO:0005096">
    <property type="term" value="F:GTPase activator activity"/>
    <property type="evidence" value="ECO:0007669"/>
    <property type="project" value="TreeGrafter"/>
</dbReference>
<dbReference type="OrthoDB" id="5205528at2759"/>
<dbReference type="Gene3D" id="1.10.555.10">
    <property type="entry name" value="Rho GTPase activation protein"/>
    <property type="match status" value="1"/>
</dbReference>
<dbReference type="InterPro" id="IPR046349">
    <property type="entry name" value="C1-like_sf"/>
</dbReference>
<feature type="compositionally biased region" description="Low complexity" evidence="3">
    <location>
        <begin position="29"/>
        <end position="46"/>
    </location>
</feature>
<organism evidence="6 7">
    <name type="scientific">Arctia plantaginis</name>
    <name type="common">Wood tiger moth</name>
    <name type="synonym">Phalaena plantaginis</name>
    <dbReference type="NCBI Taxonomy" id="874455"/>
    <lineage>
        <taxon>Eukaryota</taxon>
        <taxon>Metazoa</taxon>
        <taxon>Ecdysozoa</taxon>
        <taxon>Arthropoda</taxon>
        <taxon>Hexapoda</taxon>
        <taxon>Insecta</taxon>
        <taxon>Pterygota</taxon>
        <taxon>Neoptera</taxon>
        <taxon>Endopterygota</taxon>
        <taxon>Lepidoptera</taxon>
        <taxon>Glossata</taxon>
        <taxon>Ditrysia</taxon>
        <taxon>Noctuoidea</taxon>
        <taxon>Erebidae</taxon>
        <taxon>Arctiinae</taxon>
        <taxon>Arctia</taxon>
    </lineage>
</organism>